<dbReference type="GO" id="GO:0016491">
    <property type="term" value="F:oxidoreductase activity"/>
    <property type="evidence" value="ECO:0007669"/>
    <property type="project" value="UniProtKB-KW"/>
</dbReference>
<name>E0Q9B7_9BIFI</name>
<dbReference type="PANTHER" id="PTHR43656:SF2">
    <property type="entry name" value="BINDING OXIDOREDUCTASE, PUTATIVE (AFU_ORTHOLOGUE AFUA_2G08260)-RELATED"/>
    <property type="match status" value="1"/>
</dbReference>
<dbReference type="InterPro" id="IPR051799">
    <property type="entry name" value="NADH_flavin_oxidoreductase"/>
</dbReference>
<dbReference type="EMBL" id="AEEQ01000011">
    <property type="protein sequence ID" value="EFM40840.1"/>
    <property type="molecule type" value="Genomic_DNA"/>
</dbReference>
<protein>
    <submittedName>
        <fullName evidence="4">Oxidoreductase, FAD/FMN-binding protein</fullName>
    </submittedName>
</protein>
<keyword evidence="1" id="KW-0285">Flavoprotein</keyword>
<organism evidence="4 5">
    <name type="scientific">Bifidobacterium dentium ATCC 27679</name>
    <dbReference type="NCBI Taxonomy" id="871562"/>
    <lineage>
        <taxon>Bacteria</taxon>
        <taxon>Bacillati</taxon>
        <taxon>Actinomycetota</taxon>
        <taxon>Actinomycetes</taxon>
        <taxon>Bifidobacteriales</taxon>
        <taxon>Bifidobacteriaceae</taxon>
        <taxon>Bifidobacterium</taxon>
    </lineage>
</organism>
<dbReference type="GO" id="GO:0010181">
    <property type="term" value="F:FMN binding"/>
    <property type="evidence" value="ECO:0007669"/>
    <property type="project" value="InterPro"/>
</dbReference>
<dbReference type="Pfam" id="PF00724">
    <property type="entry name" value="Oxidored_FMN"/>
    <property type="match status" value="1"/>
</dbReference>
<dbReference type="Gene3D" id="3.20.20.70">
    <property type="entry name" value="Aldolase class I"/>
    <property type="match status" value="1"/>
</dbReference>
<dbReference type="AlphaFoldDB" id="E0Q9B7"/>
<evidence type="ECO:0000313" key="4">
    <source>
        <dbReference type="EMBL" id="EFM40840.1"/>
    </source>
</evidence>
<sequence length="435" mass="48053">MQHQRKGTVMDKQNTTRPTHLAQPIELRCGVHIKNRFFKSAMHEAMADRDHAPTERFAALYRQWAEGGAGVLMTGNVMVDHTQLGEPGNVALEDDSNLAPFRSWAEAGTVNGMQCWMQLNHPGRQSPATINPHPWAPSAGKLEGEYGKFFAEPRKLDRAQIHDIQQRFATAARLAKQAGFTGVQLHGAHGYLINQFLSPLDNQRTDEYGGSLDNRMRFLVETYQAVREAVGSDFPVAVKLNSSDGQEGGFSEDESLTVIQRLADLGVDLVEISGGTLEKPTFSTNTGDKEDSARGVYFSDFATRVKQLDLHGTVVCLTGGFRTPADMEDALEQGITDMIGIARPLVLQPDMPQHILDGDIEPTNRFKLPWITTGVKSLDKAFNGVLVISWFELQMNRIGTGKNPDPNIGGMRALLFALKQHGPAALSPRRRKNRN</sequence>
<gene>
    <name evidence="4" type="primary">noxB</name>
    <name evidence="4" type="ORF">HMPREF0168_1863</name>
</gene>
<comment type="caution">
    <text evidence="4">The sequence shown here is derived from an EMBL/GenBank/DDBJ whole genome shotgun (WGS) entry which is preliminary data.</text>
</comment>
<reference evidence="4 5" key="1">
    <citation type="submission" date="2010-08" db="EMBL/GenBank/DDBJ databases">
        <authorList>
            <person name="Muzny D."/>
            <person name="Qin X."/>
            <person name="Deng J."/>
            <person name="Jiang H."/>
            <person name="Liu Y."/>
            <person name="Qu J."/>
            <person name="Song X.-Z."/>
            <person name="Zhang L."/>
            <person name="Thornton R."/>
            <person name="Coyle M."/>
            <person name="Francisco L."/>
            <person name="Jackson L."/>
            <person name="Javaid M."/>
            <person name="Korchina V."/>
            <person name="Kovar C."/>
            <person name="Mata R."/>
            <person name="Mathew T."/>
            <person name="Ngo R."/>
            <person name="Nguyen L."/>
            <person name="Nguyen N."/>
            <person name="Okwuonu G."/>
            <person name="Ongeri F."/>
            <person name="Pham C."/>
            <person name="Simmons D."/>
            <person name="Wilczek-Boney K."/>
            <person name="Hale W."/>
            <person name="Jakkamsetti A."/>
            <person name="Pham P."/>
            <person name="Ruth R."/>
            <person name="San Lucas F."/>
            <person name="Warren J."/>
            <person name="Zhang J."/>
            <person name="Zhao Z."/>
            <person name="Zhou C."/>
            <person name="Zhu D."/>
            <person name="Lee S."/>
            <person name="Bess C."/>
            <person name="Blankenburg K."/>
            <person name="Forbes L."/>
            <person name="Fu Q."/>
            <person name="Gubbala S."/>
            <person name="Hirani K."/>
            <person name="Jayaseelan J.C."/>
            <person name="Lara F."/>
            <person name="Munidasa M."/>
            <person name="Palculict T."/>
            <person name="Patil S."/>
            <person name="Pu L.-L."/>
            <person name="Saada N."/>
            <person name="Tang L."/>
            <person name="Weissenberger G."/>
            <person name="Zhu Y."/>
            <person name="Hemphill L."/>
            <person name="Shang Y."/>
            <person name="Youmans B."/>
            <person name="Ayvaz T."/>
            <person name="Ross M."/>
            <person name="Santibanez J."/>
            <person name="Aqrawi P."/>
            <person name="Gross S."/>
            <person name="Joshi V."/>
            <person name="Fowler G."/>
            <person name="Nazareth L."/>
            <person name="Reid J."/>
            <person name="Worley K."/>
            <person name="Petrosino J."/>
            <person name="Highlander S."/>
            <person name="Gibbs R."/>
        </authorList>
    </citation>
    <scope>NUCLEOTIDE SEQUENCE [LARGE SCALE GENOMIC DNA]</scope>
    <source>
        <strain evidence="4 5">ATCC 27679</strain>
    </source>
</reference>
<dbReference type="InterPro" id="IPR001155">
    <property type="entry name" value="OxRdtase_FMN_N"/>
</dbReference>
<proteinExistence type="predicted"/>
<dbReference type="SUPFAM" id="SSF51395">
    <property type="entry name" value="FMN-linked oxidoreductases"/>
    <property type="match status" value="1"/>
</dbReference>
<evidence type="ECO:0000259" key="3">
    <source>
        <dbReference type="Pfam" id="PF00724"/>
    </source>
</evidence>
<evidence type="ECO:0000256" key="2">
    <source>
        <dbReference type="ARBA" id="ARBA00023002"/>
    </source>
</evidence>
<dbReference type="InterPro" id="IPR013785">
    <property type="entry name" value="Aldolase_TIM"/>
</dbReference>
<evidence type="ECO:0000256" key="1">
    <source>
        <dbReference type="ARBA" id="ARBA00022630"/>
    </source>
</evidence>
<dbReference type="Proteomes" id="UP000003323">
    <property type="component" value="Unassembled WGS sequence"/>
</dbReference>
<dbReference type="HOGENOM" id="CLU_012153_6_2_11"/>
<dbReference type="PANTHER" id="PTHR43656">
    <property type="entry name" value="BINDING OXIDOREDUCTASE, PUTATIVE (AFU_ORTHOLOGUE AFUA_2G08260)-RELATED"/>
    <property type="match status" value="1"/>
</dbReference>
<dbReference type="CDD" id="cd04733">
    <property type="entry name" value="OYE_like_2_FMN"/>
    <property type="match status" value="1"/>
</dbReference>
<feature type="domain" description="NADH:flavin oxidoreductase/NADH oxidase N-terminal" evidence="3">
    <location>
        <begin position="21"/>
        <end position="355"/>
    </location>
</feature>
<keyword evidence="2" id="KW-0560">Oxidoreductase</keyword>
<evidence type="ECO:0000313" key="5">
    <source>
        <dbReference type="Proteomes" id="UP000003323"/>
    </source>
</evidence>
<accession>E0Q9B7</accession>